<dbReference type="AlphaFoldDB" id="A0A3S0K007"/>
<dbReference type="Proteomes" id="UP000277007">
    <property type="component" value="Unassembled WGS sequence"/>
</dbReference>
<protein>
    <submittedName>
        <fullName evidence="1">Uncharacterized protein</fullName>
    </submittedName>
</protein>
<evidence type="ECO:0000313" key="2">
    <source>
        <dbReference type="Proteomes" id="UP000277007"/>
    </source>
</evidence>
<dbReference type="OrthoDB" id="3698953at2"/>
<keyword evidence="2" id="KW-1185">Reference proteome</keyword>
<name>A0A3S0K007_9PROT</name>
<accession>A0A3S0K007</accession>
<gene>
    <name evidence="1" type="ORF">EJ903_25405</name>
</gene>
<evidence type="ECO:0000313" key="1">
    <source>
        <dbReference type="EMBL" id="RTR12475.1"/>
    </source>
</evidence>
<sequence>MMSRYDIEADDAVHNHLDITIGWDRPLGTYFVQVLDPTRDEEEDGHEILWRGASFSDILAVDDAIALIAPWASIPPDLRALLILDRIRSV</sequence>
<dbReference type="RefSeq" id="WP_126620674.1">
    <property type="nucleotide sequence ID" value="NZ_JBHUCY010000075.1"/>
</dbReference>
<dbReference type="EMBL" id="RXMA01000054">
    <property type="protein sequence ID" value="RTR12475.1"/>
    <property type="molecule type" value="Genomic_DNA"/>
</dbReference>
<proteinExistence type="predicted"/>
<reference evidence="1 2" key="1">
    <citation type="submission" date="2018-12" db="EMBL/GenBank/DDBJ databases">
        <authorList>
            <person name="Yang Y."/>
        </authorList>
    </citation>
    <scope>NUCLEOTIDE SEQUENCE [LARGE SCALE GENOMIC DNA]</scope>
    <source>
        <strain evidence="1 2">L-25-5w-1</strain>
    </source>
</reference>
<organism evidence="1 2">
    <name type="scientific">Azospirillum griseum</name>
    <dbReference type="NCBI Taxonomy" id="2496639"/>
    <lineage>
        <taxon>Bacteria</taxon>
        <taxon>Pseudomonadati</taxon>
        <taxon>Pseudomonadota</taxon>
        <taxon>Alphaproteobacteria</taxon>
        <taxon>Rhodospirillales</taxon>
        <taxon>Azospirillaceae</taxon>
        <taxon>Azospirillum</taxon>
    </lineage>
</organism>
<comment type="caution">
    <text evidence="1">The sequence shown here is derived from an EMBL/GenBank/DDBJ whole genome shotgun (WGS) entry which is preliminary data.</text>
</comment>